<sequence length="164" mass="18108">MVHDQFKNQDTKFFNQHKNEPIRIPSPNVLPNGQKPDFGNSSRSSKKQAHHNQKPQQRLPNGQMPDFGNSPKNNNNNNKKTGASKTNNRPKSNNKNNNNNQRKSPLSSPKTNSSQINNNNYELSFQKSAPVSAASSSSSKTPSFAGSTFSNSPQTSSIPKPTFL</sequence>
<accession>A0A1E3PAV3</accession>
<comment type="similarity">
    <text evidence="2">Belongs to the EDC family.</text>
</comment>
<evidence type="ECO:0000256" key="2">
    <source>
        <dbReference type="ARBA" id="ARBA00061292"/>
    </source>
</evidence>
<dbReference type="RefSeq" id="XP_019041728.1">
    <property type="nucleotide sequence ID" value="XM_019183021.1"/>
</dbReference>
<keyword evidence="5" id="KW-1185">Reference proteome</keyword>
<dbReference type="Pfam" id="PF15365">
    <property type="entry name" value="PNRC"/>
    <property type="match status" value="1"/>
</dbReference>
<gene>
    <name evidence="4" type="ORF">WICANDRAFT_60579</name>
</gene>
<evidence type="ECO:0000256" key="3">
    <source>
        <dbReference type="SAM" id="MobiDB-lite"/>
    </source>
</evidence>
<reference evidence="4 5" key="1">
    <citation type="journal article" date="2016" name="Proc. Natl. Acad. Sci. U.S.A.">
        <title>Comparative genomics of biotechnologically important yeasts.</title>
        <authorList>
            <person name="Riley R."/>
            <person name="Haridas S."/>
            <person name="Wolfe K.H."/>
            <person name="Lopes M.R."/>
            <person name="Hittinger C.T."/>
            <person name="Goeker M."/>
            <person name="Salamov A.A."/>
            <person name="Wisecaver J.H."/>
            <person name="Long T.M."/>
            <person name="Calvey C.H."/>
            <person name="Aerts A.L."/>
            <person name="Barry K.W."/>
            <person name="Choi C."/>
            <person name="Clum A."/>
            <person name="Coughlan A.Y."/>
            <person name="Deshpande S."/>
            <person name="Douglass A.P."/>
            <person name="Hanson S.J."/>
            <person name="Klenk H.-P."/>
            <person name="LaButti K.M."/>
            <person name="Lapidus A."/>
            <person name="Lindquist E.A."/>
            <person name="Lipzen A.M."/>
            <person name="Meier-Kolthoff J.P."/>
            <person name="Ohm R.A."/>
            <person name="Otillar R.P."/>
            <person name="Pangilinan J.L."/>
            <person name="Peng Y."/>
            <person name="Rokas A."/>
            <person name="Rosa C.A."/>
            <person name="Scheuner C."/>
            <person name="Sibirny A.A."/>
            <person name="Slot J.C."/>
            <person name="Stielow J.B."/>
            <person name="Sun H."/>
            <person name="Kurtzman C.P."/>
            <person name="Blackwell M."/>
            <person name="Grigoriev I.V."/>
            <person name="Jeffries T.W."/>
        </authorList>
    </citation>
    <scope>NUCLEOTIDE SEQUENCE [LARGE SCALE GENOMIC DNA]</scope>
    <source>
        <strain evidence="5">ATCC 58044 / CBS 1984 / NCYC 433 / NRRL Y-366-8</strain>
    </source>
</reference>
<feature type="compositionally biased region" description="Low complexity" evidence="3">
    <location>
        <begin position="68"/>
        <end position="105"/>
    </location>
</feature>
<feature type="region of interest" description="Disordered" evidence="3">
    <location>
        <begin position="1"/>
        <end position="164"/>
    </location>
</feature>
<evidence type="ECO:0000256" key="1">
    <source>
        <dbReference type="ARBA" id="ARBA00023161"/>
    </source>
</evidence>
<dbReference type="GO" id="GO:0000184">
    <property type="term" value="P:nuclear-transcribed mRNA catabolic process, nonsense-mediated decay"/>
    <property type="evidence" value="ECO:0007669"/>
    <property type="project" value="UniProtKB-KW"/>
</dbReference>
<name>A0A1E3PAV3_WICAA</name>
<protein>
    <recommendedName>
        <fullName evidence="6">Enhancer of mRNA-decapping protein 1</fullName>
    </recommendedName>
</protein>
<keyword evidence="1" id="KW-0866">Nonsense-mediated mRNA decay</keyword>
<evidence type="ECO:0008006" key="6">
    <source>
        <dbReference type="Google" id="ProtNLM"/>
    </source>
</evidence>
<dbReference type="InterPro" id="IPR028322">
    <property type="entry name" value="PNRC-like_rgn"/>
</dbReference>
<feature type="compositionally biased region" description="Polar residues" evidence="3">
    <location>
        <begin position="149"/>
        <end position="164"/>
    </location>
</feature>
<feature type="compositionally biased region" description="Polar residues" evidence="3">
    <location>
        <begin position="106"/>
        <end position="126"/>
    </location>
</feature>
<evidence type="ECO:0000313" key="5">
    <source>
        <dbReference type="Proteomes" id="UP000094112"/>
    </source>
</evidence>
<feature type="compositionally biased region" description="Basic and acidic residues" evidence="3">
    <location>
        <begin position="1"/>
        <end position="10"/>
    </location>
</feature>
<dbReference type="OrthoDB" id="3981259at2759"/>
<dbReference type="AlphaFoldDB" id="A0A1E3PAV3"/>
<feature type="compositionally biased region" description="Basic residues" evidence="3">
    <location>
        <begin position="44"/>
        <end position="53"/>
    </location>
</feature>
<dbReference type="Proteomes" id="UP000094112">
    <property type="component" value="Unassembled WGS sequence"/>
</dbReference>
<evidence type="ECO:0000313" key="4">
    <source>
        <dbReference type="EMBL" id="ODQ62521.1"/>
    </source>
</evidence>
<organism evidence="4 5">
    <name type="scientific">Wickerhamomyces anomalus (strain ATCC 58044 / CBS 1984 / NCYC 433 / NRRL Y-366-8)</name>
    <name type="common">Yeast</name>
    <name type="synonym">Hansenula anomala</name>
    <dbReference type="NCBI Taxonomy" id="683960"/>
    <lineage>
        <taxon>Eukaryota</taxon>
        <taxon>Fungi</taxon>
        <taxon>Dikarya</taxon>
        <taxon>Ascomycota</taxon>
        <taxon>Saccharomycotina</taxon>
        <taxon>Saccharomycetes</taxon>
        <taxon>Phaffomycetales</taxon>
        <taxon>Wickerhamomycetaceae</taxon>
        <taxon>Wickerhamomyces</taxon>
    </lineage>
</organism>
<dbReference type="GeneID" id="30200267"/>
<proteinExistence type="inferred from homology"/>
<dbReference type="EMBL" id="KV454208">
    <property type="protein sequence ID" value="ODQ62521.1"/>
    <property type="molecule type" value="Genomic_DNA"/>
</dbReference>
<feature type="compositionally biased region" description="Low complexity" evidence="3">
    <location>
        <begin position="127"/>
        <end position="148"/>
    </location>
</feature>